<dbReference type="OrthoDB" id="125347at2759"/>
<dbReference type="AlphaFoldDB" id="A0A8S3XP38"/>
<gene>
    <name evidence="2" type="ORF">PAPOLLO_LOCUS20683</name>
</gene>
<name>A0A8S3XP38_PARAO</name>
<dbReference type="Proteomes" id="UP000691718">
    <property type="component" value="Unassembled WGS sequence"/>
</dbReference>
<feature type="region of interest" description="Disordered" evidence="1">
    <location>
        <begin position="30"/>
        <end position="66"/>
    </location>
</feature>
<dbReference type="EMBL" id="CAJQZP010001278">
    <property type="protein sequence ID" value="CAG5035874.1"/>
    <property type="molecule type" value="Genomic_DNA"/>
</dbReference>
<reference evidence="2" key="1">
    <citation type="submission" date="2021-04" db="EMBL/GenBank/DDBJ databases">
        <authorList>
            <person name="Tunstrom K."/>
        </authorList>
    </citation>
    <scope>NUCLEOTIDE SEQUENCE</scope>
</reference>
<feature type="compositionally biased region" description="Polar residues" evidence="1">
    <location>
        <begin position="33"/>
        <end position="43"/>
    </location>
</feature>
<evidence type="ECO:0000313" key="3">
    <source>
        <dbReference type="Proteomes" id="UP000691718"/>
    </source>
</evidence>
<evidence type="ECO:0000313" key="2">
    <source>
        <dbReference type="EMBL" id="CAG5035874.1"/>
    </source>
</evidence>
<evidence type="ECO:0000256" key="1">
    <source>
        <dbReference type="SAM" id="MobiDB-lite"/>
    </source>
</evidence>
<accession>A0A8S3XP38</accession>
<protein>
    <submittedName>
        <fullName evidence="2">(apollo) hypothetical protein</fullName>
    </submittedName>
</protein>
<proteinExistence type="predicted"/>
<comment type="caution">
    <text evidence="2">The sequence shown here is derived from an EMBL/GenBank/DDBJ whole genome shotgun (WGS) entry which is preliminary data.</text>
</comment>
<sequence length="85" mass="9379">MDDEEPAIEPLVDISGVSFFDFVQVDEDVAVSGSPTDGKTLSATDTNEKTNDEDEDDTSEPLAEVSNKEARAIRYLKKLLTTKRK</sequence>
<organism evidence="2 3">
    <name type="scientific">Parnassius apollo</name>
    <name type="common">Apollo butterfly</name>
    <name type="synonym">Papilio apollo</name>
    <dbReference type="NCBI Taxonomy" id="110799"/>
    <lineage>
        <taxon>Eukaryota</taxon>
        <taxon>Metazoa</taxon>
        <taxon>Ecdysozoa</taxon>
        <taxon>Arthropoda</taxon>
        <taxon>Hexapoda</taxon>
        <taxon>Insecta</taxon>
        <taxon>Pterygota</taxon>
        <taxon>Neoptera</taxon>
        <taxon>Endopterygota</taxon>
        <taxon>Lepidoptera</taxon>
        <taxon>Glossata</taxon>
        <taxon>Ditrysia</taxon>
        <taxon>Papilionoidea</taxon>
        <taxon>Papilionidae</taxon>
        <taxon>Parnassiinae</taxon>
        <taxon>Parnassini</taxon>
        <taxon>Parnassius</taxon>
        <taxon>Parnassius</taxon>
    </lineage>
</organism>
<keyword evidence="3" id="KW-1185">Reference proteome</keyword>